<accession>A0A8X7BFB3</accession>
<dbReference type="Proteomes" id="UP000887159">
    <property type="component" value="Unassembled WGS sequence"/>
</dbReference>
<dbReference type="SUPFAM" id="SSF57756">
    <property type="entry name" value="Retrovirus zinc finger-like domains"/>
    <property type="match status" value="1"/>
</dbReference>
<sequence length="283" mass="31947">MVEQLRALLKSINVLKNGQEETKERMENMQRRQEENRKGQPEMQKAGGNENKSKSVPVSAFPESVLASPVSVTAFKGPVKLSTYDGKTNWEVYKTQFSVIYENNGWIEGVKACQLAASLRGEAAEVLQTLPDIERLNLNSLYNALDLRFDQKYSKDYARLQMKTRPQKTGEGLQEYVSEVERLANLAFSDHPATVREAATQSSRKDCHSIRGARVTAGEPCELRLVKEMEKLKEEMQTIKAGISNQEKRNFKCWGCGGTGHLRRNCPQTRKEENAVCSSKQVN</sequence>
<dbReference type="EMBL" id="BMAU01021387">
    <property type="protein sequence ID" value="GFY29133.1"/>
    <property type="molecule type" value="Genomic_DNA"/>
</dbReference>
<keyword evidence="1" id="KW-0862">Zinc</keyword>
<name>A0A8X7BFB3_TRICX</name>
<keyword evidence="5" id="KW-1185">Reference proteome</keyword>
<dbReference type="InterPro" id="IPR001878">
    <property type="entry name" value="Znf_CCHC"/>
</dbReference>
<evidence type="ECO:0000256" key="1">
    <source>
        <dbReference type="PROSITE-ProRule" id="PRU00047"/>
    </source>
</evidence>
<feature type="compositionally biased region" description="Basic and acidic residues" evidence="2">
    <location>
        <begin position="19"/>
        <end position="40"/>
    </location>
</feature>
<dbReference type="PANTHER" id="PTHR45823:SF1">
    <property type="entry name" value="T-SNARE COILED-COIL HOMOLOGY DOMAIN-CONTAINING PROTEIN"/>
    <property type="match status" value="1"/>
</dbReference>
<organism evidence="4 5">
    <name type="scientific">Trichonephila clavipes</name>
    <name type="common">Golden silk orbweaver</name>
    <name type="synonym">Nephila clavipes</name>
    <dbReference type="NCBI Taxonomy" id="2585209"/>
    <lineage>
        <taxon>Eukaryota</taxon>
        <taxon>Metazoa</taxon>
        <taxon>Ecdysozoa</taxon>
        <taxon>Arthropoda</taxon>
        <taxon>Chelicerata</taxon>
        <taxon>Arachnida</taxon>
        <taxon>Araneae</taxon>
        <taxon>Araneomorphae</taxon>
        <taxon>Entelegynae</taxon>
        <taxon>Araneoidea</taxon>
        <taxon>Nephilidae</taxon>
        <taxon>Trichonephila</taxon>
    </lineage>
</organism>
<reference evidence="4" key="1">
    <citation type="submission" date="2020-08" db="EMBL/GenBank/DDBJ databases">
        <title>Multicomponent nature underlies the extraordinary mechanical properties of spider dragline silk.</title>
        <authorList>
            <person name="Kono N."/>
            <person name="Nakamura H."/>
            <person name="Mori M."/>
            <person name="Yoshida Y."/>
            <person name="Ohtoshi R."/>
            <person name="Malay A.D."/>
            <person name="Moran D.A.P."/>
            <person name="Tomita M."/>
            <person name="Numata K."/>
            <person name="Arakawa K."/>
        </authorList>
    </citation>
    <scope>NUCLEOTIDE SEQUENCE</scope>
</reference>
<keyword evidence="1" id="KW-0863">Zinc-finger</keyword>
<gene>
    <name evidence="4" type="primary">NCL1_15829</name>
    <name evidence="4" type="ORF">TNCV_4722611</name>
</gene>
<dbReference type="AlphaFoldDB" id="A0A8X7BFB3"/>
<evidence type="ECO:0000259" key="3">
    <source>
        <dbReference type="PROSITE" id="PS50158"/>
    </source>
</evidence>
<feature type="region of interest" description="Disordered" evidence="2">
    <location>
        <begin position="19"/>
        <end position="57"/>
    </location>
</feature>
<dbReference type="PROSITE" id="PS50158">
    <property type="entry name" value="ZF_CCHC"/>
    <property type="match status" value="1"/>
</dbReference>
<dbReference type="GO" id="GO:0008270">
    <property type="term" value="F:zinc ion binding"/>
    <property type="evidence" value="ECO:0007669"/>
    <property type="project" value="UniProtKB-KW"/>
</dbReference>
<evidence type="ECO:0000313" key="4">
    <source>
        <dbReference type="EMBL" id="GFY29133.1"/>
    </source>
</evidence>
<feature type="domain" description="CCHC-type" evidence="3">
    <location>
        <begin position="252"/>
        <end position="268"/>
    </location>
</feature>
<keyword evidence="1" id="KW-0479">Metal-binding</keyword>
<dbReference type="GO" id="GO:0003676">
    <property type="term" value="F:nucleic acid binding"/>
    <property type="evidence" value="ECO:0007669"/>
    <property type="project" value="InterPro"/>
</dbReference>
<proteinExistence type="predicted"/>
<dbReference type="SMART" id="SM00343">
    <property type="entry name" value="ZnF_C2HC"/>
    <property type="match status" value="1"/>
</dbReference>
<dbReference type="Gene3D" id="4.10.60.10">
    <property type="entry name" value="Zinc finger, CCHC-type"/>
    <property type="match status" value="1"/>
</dbReference>
<protein>
    <recommendedName>
        <fullName evidence="3">CCHC-type domain-containing protein</fullName>
    </recommendedName>
</protein>
<dbReference type="InterPro" id="IPR036875">
    <property type="entry name" value="Znf_CCHC_sf"/>
</dbReference>
<dbReference type="PANTHER" id="PTHR45823">
    <property type="entry name" value="T-SNARE COILED-COIL HOMOLOGY DOMAIN-CONTAINING PROTEIN"/>
    <property type="match status" value="1"/>
</dbReference>
<evidence type="ECO:0000256" key="2">
    <source>
        <dbReference type="SAM" id="MobiDB-lite"/>
    </source>
</evidence>
<comment type="caution">
    <text evidence="4">The sequence shown here is derived from an EMBL/GenBank/DDBJ whole genome shotgun (WGS) entry which is preliminary data.</text>
</comment>
<evidence type="ECO:0000313" key="5">
    <source>
        <dbReference type="Proteomes" id="UP000887159"/>
    </source>
</evidence>